<accession>A0ACC1RY30</accession>
<dbReference type="EMBL" id="JANRMS010001480">
    <property type="protein sequence ID" value="KAJ3527968.1"/>
    <property type="molecule type" value="Genomic_DNA"/>
</dbReference>
<protein>
    <submittedName>
        <fullName evidence="1">Uncharacterized protein</fullName>
    </submittedName>
</protein>
<keyword evidence="2" id="KW-1185">Reference proteome</keyword>
<dbReference type="Proteomes" id="UP001148629">
    <property type="component" value="Unassembled WGS sequence"/>
</dbReference>
<organism evidence="1 2">
    <name type="scientific">Fusarium decemcellulare</name>
    <dbReference type="NCBI Taxonomy" id="57161"/>
    <lineage>
        <taxon>Eukaryota</taxon>
        <taxon>Fungi</taxon>
        <taxon>Dikarya</taxon>
        <taxon>Ascomycota</taxon>
        <taxon>Pezizomycotina</taxon>
        <taxon>Sordariomycetes</taxon>
        <taxon>Hypocreomycetidae</taxon>
        <taxon>Hypocreales</taxon>
        <taxon>Nectriaceae</taxon>
        <taxon>Fusarium</taxon>
        <taxon>Fusarium decemcellulare species complex</taxon>
    </lineage>
</organism>
<sequence length="469" mass="51489">MSAYIIKNATVISVDDSIGNIDNCDILIDNSIISAVGPNLQYSSRHTVIDGTNCIVSPGFVDTHRHTWQTQLRALTTDFVLTDYLLALRLIYGSCYTSDDVYIGNYCGALESIDNGTTYLIDHSHIINSPEHADAAIQALRDARIRATFCYGLYANPYWEGMPDAFERHFFSSNEPQDLVRFGFSPSEPEVVPFDRFAQEIEFGRSLGAAVITAHNNSQGKFNCHNALIRKLDQRGLLGPDLLLSHSSNIYGDELAAAKRHRVALSSTPDTELQMGMGHPIAFQAKDIGCTASLGVDICSNSPGDMFQQMRLLLQLQRHVEHEKSSRAPVETSRKCIEVLEMATMGGAKAVGLENIIGSITPGKRADLLITKCESTRLVPVHDAVGALVLYANGSDIDTVFINGEIVKSGGKLVNVDWPEVKQRLRESVTSIMKTSAAAPRHKLEEMRNTMAATLFDKGTERKAIGENL</sequence>
<evidence type="ECO:0000313" key="1">
    <source>
        <dbReference type="EMBL" id="KAJ3527968.1"/>
    </source>
</evidence>
<reference evidence="1" key="1">
    <citation type="submission" date="2022-08" db="EMBL/GenBank/DDBJ databases">
        <title>Genome Sequence of Fusarium decemcellulare.</title>
        <authorList>
            <person name="Buettner E."/>
        </authorList>
    </citation>
    <scope>NUCLEOTIDE SEQUENCE</scope>
    <source>
        <strain evidence="1">Babe19</strain>
    </source>
</reference>
<comment type="caution">
    <text evidence="1">The sequence shown here is derived from an EMBL/GenBank/DDBJ whole genome shotgun (WGS) entry which is preliminary data.</text>
</comment>
<evidence type="ECO:0000313" key="2">
    <source>
        <dbReference type="Proteomes" id="UP001148629"/>
    </source>
</evidence>
<proteinExistence type="predicted"/>
<name>A0ACC1RY30_9HYPO</name>
<gene>
    <name evidence="1" type="ORF">NM208_g10444</name>
</gene>